<dbReference type="AlphaFoldDB" id="A0A8J5W0N8"/>
<organism evidence="2 3">
    <name type="scientific">Zizania palustris</name>
    <name type="common">Northern wild rice</name>
    <dbReference type="NCBI Taxonomy" id="103762"/>
    <lineage>
        <taxon>Eukaryota</taxon>
        <taxon>Viridiplantae</taxon>
        <taxon>Streptophyta</taxon>
        <taxon>Embryophyta</taxon>
        <taxon>Tracheophyta</taxon>
        <taxon>Spermatophyta</taxon>
        <taxon>Magnoliopsida</taxon>
        <taxon>Liliopsida</taxon>
        <taxon>Poales</taxon>
        <taxon>Poaceae</taxon>
        <taxon>BOP clade</taxon>
        <taxon>Oryzoideae</taxon>
        <taxon>Oryzeae</taxon>
        <taxon>Zizaniinae</taxon>
        <taxon>Zizania</taxon>
    </lineage>
</organism>
<feature type="chain" id="PRO_5035168695" evidence="1">
    <location>
        <begin position="23"/>
        <end position="189"/>
    </location>
</feature>
<protein>
    <submittedName>
        <fullName evidence="2">Uncharacterized protein</fullName>
    </submittedName>
</protein>
<evidence type="ECO:0000313" key="3">
    <source>
        <dbReference type="Proteomes" id="UP000729402"/>
    </source>
</evidence>
<keyword evidence="1" id="KW-0732">Signal</keyword>
<accession>A0A8J5W0N8</accession>
<sequence>MRNRQLELLLLWLMRHTTVEEGKDPDHDFDDIGYQSLNHSSSIINRAKNSVDLTRKEASWLLLGLNCGHALEVISLPEGTTALAKAHSFDAQEGPEHVTCLDQDAYQRLSEISLLWLLKLADVLGFSVQRGVALEIPMKCCPPSGYELGWLQGLEIKLGDLPQFIGSSRRGASIYSERYCKEGFTKCLT</sequence>
<keyword evidence="3" id="KW-1185">Reference proteome</keyword>
<name>A0A8J5W0N8_ZIZPA</name>
<dbReference type="Proteomes" id="UP000729402">
    <property type="component" value="Unassembled WGS sequence"/>
</dbReference>
<evidence type="ECO:0000313" key="2">
    <source>
        <dbReference type="EMBL" id="KAG8068178.1"/>
    </source>
</evidence>
<reference evidence="2" key="1">
    <citation type="journal article" date="2021" name="bioRxiv">
        <title>Whole Genome Assembly and Annotation of Northern Wild Rice, Zizania palustris L., Supports a Whole Genome Duplication in the Zizania Genus.</title>
        <authorList>
            <person name="Haas M."/>
            <person name="Kono T."/>
            <person name="Macchietto M."/>
            <person name="Millas R."/>
            <person name="McGilp L."/>
            <person name="Shao M."/>
            <person name="Duquette J."/>
            <person name="Hirsch C.N."/>
            <person name="Kimball J."/>
        </authorList>
    </citation>
    <scope>NUCLEOTIDE SEQUENCE</scope>
    <source>
        <tissue evidence="2">Fresh leaf tissue</tissue>
    </source>
</reference>
<feature type="signal peptide" evidence="1">
    <location>
        <begin position="1"/>
        <end position="22"/>
    </location>
</feature>
<reference evidence="2" key="2">
    <citation type="submission" date="2021-02" db="EMBL/GenBank/DDBJ databases">
        <authorList>
            <person name="Kimball J.A."/>
            <person name="Haas M.W."/>
            <person name="Macchietto M."/>
            <person name="Kono T."/>
            <person name="Duquette J."/>
            <person name="Shao M."/>
        </authorList>
    </citation>
    <scope>NUCLEOTIDE SEQUENCE</scope>
    <source>
        <tissue evidence="2">Fresh leaf tissue</tissue>
    </source>
</reference>
<proteinExistence type="predicted"/>
<gene>
    <name evidence="2" type="ORF">GUJ93_ZPchr0005g14765</name>
</gene>
<evidence type="ECO:0000256" key="1">
    <source>
        <dbReference type="SAM" id="SignalP"/>
    </source>
</evidence>
<comment type="caution">
    <text evidence="2">The sequence shown here is derived from an EMBL/GenBank/DDBJ whole genome shotgun (WGS) entry which is preliminary data.</text>
</comment>
<dbReference type="EMBL" id="JAAALK010000284">
    <property type="protein sequence ID" value="KAG8068178.1"/>
    <property type="molecule type" value="Genomic_DNA"/>
</dbReference>